<feature type="compositionally biased region" description="Basic and acidic residues" evidence="1">
    <location>
        <begin position="149"/>
        <end position="159"/>
    </location>
</feature>
<evidence type="ECO:0008006" key="5">
    <source>
        <dbReference type="Google" id="ProtNLM"/>
    </source>
</evidence>
<feature type="region of interest" description="Disordered" evidence="1">
    <location>
        <begin position="130"/>
        <end position="163"/>
    </location>
</feature>
<dbReference type="Proteomes" id="UP000250043">
    <property type="component" value="Unassembled WGS sequence"/>
</dbReference>
<evidence type="ECO:0000256" key="1">
    <source>
        <dbReference type="SAM" id="MobiDB-lite"/>
    </source>
</evidence>
<keyword evidence="2" id="KW-0472">Membrane</keyword>
<feature type="compositionally biased region" description="Polar residues" evidence="1">
    <location>
        <begin position="130"/>
        <end position="143"/>
    </location>
</feature>
<reference evidence="3 4" key="1">
    <citation type="submission" date="2016-07" db="EMBL/GenBank/DDBJ databases">
        <title>Draft genome of the white-rot fungus Obba rivulosa 3A-2.</title>
        <authorList>
            <consortium name="DOE Joint Genome Institute"/>
            <person name="Miettinen O."/>
            <person name="Riley R."/>
            <person name="Acob R."/>
            <person name="Barry K."/>
            <person name="Cullen D."/>
            <person name="De Vries R."/>
            <person name="Hainaut M."/>
            <person name="Hatakka A."/>
            <person name="Henrissat B."/>
            <person name="Hilden K."/>
            <person name="Kuo R."/>
            <person name="Labutti K."/>
            <person name="Lipzen A."/>
            <person name="Makela M.R."/>
            <person name="Sandor L."/>
            <person name="Spatafora J.W."/>
            <person name="Grigoriev I.V."/>
            <person name="Hibbett D.S."/>
        </authorList>
    </citation>
    <scope>NUCLEOTIDE SEQUENCE [LARGE SCALE GENOMIC DNA]</scope>
    <source>
        <strain evidence="3 4">3A-2</strain>
    </source>
</reference>
<feature type="transmembrane region" description="Helical" evidence="2">
    <location>
        <begin position="87"/>
        <end position="114"/>
    </location>
</feature>
<name>A0A8E2DKL9_9APHY</name>
<accession>A0A8E2DKL9</accession>
<proteinExistence type="predicted"/>
<dbReference type="OrthoDB" id="2653987at2759"/>
<dbReference type="EMBL" id="KV722401">
    <property type="protein sequence ID" value="OCH90597.1"/>
    <property type="molecule type" value="Genomic_DNA"/>
</dbReference>
<keyword evidence="2" id="KW-0812">Transmembrane</keyword>
<organism evidence="3 4">
    <name type="scientific">Obba rivulosa</name>
    <dbReference type="NCBI Taxonomy" id="1052685"/>
    <lineage>
        <taxon>Eukaryota</taxon>
        <taxon>Fungi</taxon>
        <taxon>Dikarya</taxon>
        <taxon>Basidiomycota</taxon>
        <taxon>Agaricomycotina</taxon>
        <taxon>Agaricomycetes</taxon>
        <taxon>Polyporales</taxon>
        <taxon>Gelatoporiaceae</taxon>
        <taxon>Obba</taxon>
    </lineage>
</organism>
<evidence type="ECO:0000313" key="4">
    <source>
        <dbReference type="Proteomes" id="UP000250043"/>
    </source>
</evidence>
<feature type="transmembrane region" description="Helical" evidence="2">
    <location>
        <begin position="282"/>
        <end position="304"/>
    </location>
</feature>
<feature type="transmembrane region" description="Helical" evidence="2">
    <location>
        <begin position="310"/>
        <end position="330"/>
    </location>
</feature>
<keyword evidence="4" id="KW-1185">Reference proteome</keyword>
<dbReference type="AlphaFoldDB" id="A0A8E2DKL9"/>
<gene>
    <name evidence="3" type="ORF">OBBRIDRAFT_793150</name>
</gene>
<keyword evidence="2" id="KW-1133">Transmembrane helix</keyword>
<protein>
    <recommendedName>
        <fullName evidence="5">Transmembrane protein</fullName>
    </recommendedName>
</protein>
<evidence type="ECO:0000313" key="3">
    <source>
        <dbReference type="EMBL" id="OCH90597.1"/>
    </source>
</evidence>
<feature type="transmembrane region" description="Helical" evidence="2">
    <location>
        <begin position="58"/>
        <end position="75"/>
    </location>
</feature>
<evidence type="ECO:0000256" key="2">
    <source>
        <dbReference type="SAM" id="Phobius"/>
    </source>
</evidence>
<sequence length="331" mass="34709">MANNAQNLPMFATRLTPRERNASGSSGQASTGTGSESDAMHQAMLDVVSIWLSRLQTISAITSFFASIDSLLFSITSAPTTRTIEQLTSACITSALILHVFSSIIAFIGSFILVRFQLFDADAHEASILNTPSNASGANTPATRSRAPSADKPRSEKFRAPQPTVNAAFLSPGPVNISPADAEPVHCPGCVPHTCPHPGARLPATSPLGLITVHRVRPLREFIPFTKSYRNVALAATPYVPADSSSAGHGRSQREYIPPMLDPVVLSRLLAPPITLLQRAHAIAVALSAAGFVFSVVGVVAYTWAALPRAVSIVGTVCLGVGVAGLVGVLV</sequence>